<name>E2SB89_9ACTN</name>
<feature type="transmembrane region" description="Helical" evidence="7">
    <location>
        <begin position="648"/>
        <end position="671"/>
    </location>
</feature>
<feature type="transmembrane region" description="Helical" evidence="7">
    <location>
        <begin position="609"/>
        <end position="642"/>
    </location>
</feature>
<dbReference type="RefSeq" id="WP_007078319.1">
    <property type="nucleotide sequence ID" value="NZ_CM001024.1"/>
</dbReference>
<dbReference type="eggNOG" id="COG2409">
    <property type="taxonomic scope" value="Bacteria"/>
</dbReference>
<dbReference type="PANTHER" id="PTHR33406">
    <property type="entry name" value="MEMBRANE PROTEIN MJ1562-RELATED"/>
    <property type="match status" value="1"/>
</dbReference>
<dbReference type="STRING" id="585531.HMPREF0063_11298"/>
<comment type="similarity">
    <text evidence="2">Belongs to the resistance-nodulation-cell division (RND) (TC 2.A.6) family. MmpL subfamily.</text>
</comment>
<keyword evidence="10" id="KW-1185">Reference proteome</keyword>
<feature type="transmembrane region" description="Helical" evidence="7">
    <location>
        <begin position="170"/>
        <end position="192"/>
    </location>
</feature>
<protein>
    <submittedName>
        <fullName evidence="9">Transport protein</fullName>
    </submittedName>
</protein>
<organism evidence="9 10">
    <name type="scientific">Aeromicrobium marinum DSM 15272</name>
    <dbReference type="NCBI Taxonomy" id="585531"/>
    <lineage>
        <taxon>Bacteria</taxon>
        <taxon>Bacillati</taxon>
        <taxon>Actinomycetota</taxon>
        <taxon>Actinomycetes</taxon>
        <taxon>Propionibacteriales</taxon>
        <taxon>Nocardioidaceae</taxon>
        <taxon>Aeromicrobium</taxon>
    </lineage>
</organism>
<keyword evidence="3" id="KW-1003">Cell membrane</keyword>
<feature type="transmembrane region" description="Helical" evidence="7">
    <location>
        <begin position="234"/>
        <end position="256"/>
    </location>
</feature>
<feature type="transmembrane region" description="Helical" evidence="7">
    <location>
        <begin position="516"/>
        <end position="533"/>
    </location>
</feature>
<proteinExistence type="inferred from homology"/>
<evidence type="ECO:0000313" key="9">
    <source>
        <dbReference type="EMBL" id="EFQ83635.1"/>
    </source>
</evidence>
<dbReference type="AlphaFoldDB" id="E2SB89"/>
<dbReference type="PROSITE" id="PS50156">
    <property type="entry name" value="SSD"/>
    <property type="match status" value="1"/>
</dbReference>
<gene>
    <name evidence="9" type="ORF">HMPREF0063_11298</name>
</gene>
<dbReference type="InterPro" id="IPR000731">
    <property type="entry name" value="SSD"/>
</dbReference>
<dbReference type="Pfam" id="PF03176">
    <property type="entry name" value="MMPL"/>
    <property type="match status" value="2"/>
</dbReference>
<evidence type="ECO:0000256" key="2">
    <source>
        <dbReference type="ARBA" id="ARBA00010157"/>
    </source>
</evidence>
<feature type="transmembrane region" description="Helical" evidence="7">
    <location>
        <begin position="12"/>
        <end position="34"/>
    </location>
</feature>
<dbReference type="Proteomes" id="UP000003111">
    <property type="component" value="Unassembled WGS sequence"/>
</dbReference>
<keyword evidence="4 7" id="KW-0812">Transmembrane</keyword>
<comment type="caution">
    <text evidence="9">The sequence shown here is derived from an EMBL/GenBank/DDBJ whole genome shotgun (WGS) entry which is preliminary data.</text>
</comment>
<feature type="transmembrane region" description="Helical" evidence="7">
    <location>
        <begin position="368"/>
        <end position="387"/>
    </location>
</feature>
<feature type="transmembrane region" description="Helical" evidence="7">
    <location>
        <begin position="576"/>
        <end position="597"/>
    </location>
</feature>
<sequence>MNRQIAGWIAHPWAKWVVLVVALVFIGGVGSFGAKLADVQENDIASFLPSDAESTEVINQAGSFSDPDAVPLVVLYVREGGLTPEDLAKISADTAAFADIEDFADDAVGPIPSADGEAAQVIATVVLGSDGWEVLPDRVEAAGELADAGADGLEVYLAGPAALGADQSEAFAGIDGILLIAAISVVVVMLLLTYRSPILWIIPLFCGVASVFTAQGIVYLLARYADLTVNGQSAGILSVLVLGAGIDYALLLVARYREELRRYEDRHEAMAHALHRAAPAILASGATVIIGLLCLVFAQLNSTAGLGPVAASGIAVALLLMLVLLPALLVICGRWVFWPFIPHFGDPERIDTGFWARIGRRIAVRPRVVWAVTTAALAAGTLGLFQLDADGLTNEESFTTEQPSIEAGKIVNEYFPVSTDSPLQVIAAVDTADEVVAALAEVDGVEPSAIEVLGQDDEVAYVEAALVDAPDSPEAYETVDRARSALDDVGDGAALVGGQTALIKDVQDASAADNQLIIPIILVVVLLVLVVLLRAIVAPVILLGTVVLSFGAALGISALVFTHVFGFAGADTSLPLFAFVFLVALGIDYNIFLMTRVREEALKYGTRRGALIGLSATGGVITSAGLVLAGTFAALGSLPIVFLAELGFAVALGVLLDTIIVRSVLVTALNLDIGRHMWWPSALGRKEDIEPVTTDTTGTASLVPR</sequence>
<evidence type="ECO:0000256" key="7">
    <source>
        <dbReference type="SAM" id="Phobius"/>
    </source>
</evidence>
<dbReference type="Gene3D" id="1.20.1640.10">
    <property type="entry name" value="Multidrug efflux transporter AcrB transmembrane domain"/>
    <property type="match status" value="2"/>
</dbReference>
<accession>E2SB89</accession>
<reference evidence="9" key="1">
    <citation type="submission" date="2010-08" db="EMBL/GenBank/DDBJ databases">
        <authorList>
            <person name="Muzny D."/>
            <person name="Qin X."/>
            <person name="Buhay C."/>
            <person name="Dugan-Rocha S."/>
            <person name="Ding Y."/>
            <person name="Chen G."/>
            <person name="Hawes A."/>
            <person name="Holder M."/>
            <person name="Jhangiani S."/>
            <person name="Johnson A."/>
            <person name="Khan Z."/>
            <person name="Li Z."/>
            <person name="Liu W."/>
            <person name="Liu X."/>
            <person name="Perez L."/>
            <person name="Shen H."/>
            <person name="Wang Q."/>
            <person name="Watt J."/>
            <person name="Xi L."/>
            <person name="Xin Y."/>
            <person name="Zhou J."/>
            <person name="Deng J."/>
            <person name="Jiang H."/>
            <person name="Liu Y."/>
            <person name="Qu J."/>
            <person name="Song X.-Z."/>
            <person name="Zhang L."/>
            <person name="Villasana D."/>
            <person name="Johnson A."/>
            <person name="Liu J."/>
            <person name="Liyanage D."/>
            <person name="Lorensuhewa L."/>
            <person name="Robinson T."/>
            <person name="Song A."/>
            <person name="Song B.-B."/>
            <person name="Dinh H."/>
            <person name="Thornton R."/>
            <person name="Coyle M."/>
            <person name="Francisco L."/>
            <person name="Jackson L."/>
            <person name="Javaid M."/>
            <person name="Korchina V."/>
            <person name="Kovar C."/>
            <person name="Mata R."/>
            <person name="Mathew T."/>
            <person name="Ngo R."/>
            <person name="Nguyen L."/>
            <person name="Nguyen N."/>
            <person name="Okwuonu G."/>
            <person name="Ongeri F."/>
            <person name="Pham C."/>
            <person name="Simmons D."/>
            <person name="Wilczek-Boney K."/>
            <person name="Hale W."/>
            <person name="Jakkamsetti A."/>
            <person name="Pham P."/>
            <person name="Ruth R."/>
            <person name="San Lucas F."/>
            <person name="Warren J."/>
            <person name="Zhang J."/>
            <person name="Zhao Z."/>
            <person name="Zhou C."/>
            <person name="Zhu D."/>
            <person name="Lee S."/>
            <person name="Bess C."/>
            <person name="Blankenburg K."/>
            <person name="Forbes L."/>
            <person name="Fu Q."/>
            <person name="Gubbala S."/>
            <person name="Hirani K."/>
            <person name="Jayaseelan J.C."/>
            <person name="Lara F."/>
            <person name="Munidasa M."/>
            <person name="Palculict T."/>
            <person name="Patil S."/>
            <person name="Pu L.-L."/>
            <person name="Saada N."/>
            <person name="Tang L."/>
            <person name="Weissenberger G."/>
            <person name="Zhu Y."/>
            <person name="Hemphill L."/>
            <person name="Shang Y."/>
            <person name="Youmans B."/>
            <person name="Ayvaz T."/>
            <person name="Ross M."/>
            <person name="Santibanez J."/>
            <person name="Aqrawi P."/>
            <person name="Gross S."/>
            <person name="Joshi V."/>
            <person name="Fowler G."/>
            <person name="Nazareth L."/>
            <person name="Reid J."/>
            <person name="Worley K."/>
            <person name="Petrosino J."/>
            <person name="Highlander S."/>
            <person name="Gibbs R."/>
        </authorList>
    </citation>
    <scope>NUCLEOTIDE SEQUENCE [LARGE SCALE GENOMIC DNA]</scope>
    <source>
        <strain evidence="9">DSM 15272</strain>
    </source>
</reference>
<evidence type="ECO:0000259" key="8">
    <source>
        <dbReference type="PROSITE" id="PS50156"/>
    </source>
</evidence>
<dbReference type="InterPro" id="IPR004869">
    <property type="entry name" value="MMPL_dom"/>
</dbReference>
<evidence type="ECO:0000256" key="5">
    <source>
        <dbReference type="ARBA" id="ARBA00022989"/>
    </source>
</evidence>
<comment type="subcellular location">
    <subcellularLocation>
        <location evidence="1">Cell membrane</location>
        <topology evidence="1">Multi-pass membrane protein</topology>
    </subcellularLocation>
</comment>
<feature type="transmembrane region" description="Helical" evidence="7">
    <location>
        <begin position="310"/>
        <end position="331"/>
    </location>
</feature>
<dbReference type="EMBL" id="ACLF03000004">
    <property type="protein sequence ID" value="EFQ83635.1"/>
    <property type="molecule type" value="Genomic_DNA"/>
</dbReference>
<dbReference type="SUPFAM" id="SSF82866">
    <property type="entry name" value="Multidrug efflux transporter AcrB transmembrane domain"/>
    <property type="match status" value="2"/>
</dbReference>
<feature type="domain" description="SSD" evidence="8">
    <location>
        <begin position="199"/>
        <end position="331"/>
    </location>
</feature>
<evidence type="ECO:0000313" key="10">
    <source>
        <dbReference type="Proteomes" id="UP000003111"/>
    </source>
</evidence>
<dbReference type="InterPro" id="IPR050545">
    <property type="entry name" value="Mycobact_MmpL"/>
</dbReference>
<evidence type="ECO:0000256" key="1">
    <source>
        <dbReference type="ARBA" id="ARBA00004651"/>
    </source>
</evidence>
<dbReference type="OrthoDB" id="2365435at2"/>
<keyword evidence="6 7" id="KW-0472">Membrane</keyword>
<dbReference type="HOGENOM" id="CLU_005108_4_1_11"/>
<feature type="transmembrane region" description="Helical" evidence="7">
    <location>
        <begin position="199"/>
        <end position="222"/>
    </location>
</feature>
<dbReference type="GO" id="GO:0005886">
    <property type="term" value="C:plasma membrane"/>
    <property type="evidence" value="ECO:0007669"/>
    <property type="project" value="UniProtKB-SubCell"/>
</dbReference>
<dbReference type="PANTHER" id="PTHR33406:SF6">
    <property type="entry name" value="MEMBRANE PROTEIN YDGH-RELATED"/>
    <property type="match status" value="1"/>
</dbReference>
<evidence type="ECO:0000256" key="6">
    <source>
        <dbReference type="ARBA" id="ARBA00023136"/>
    </source>
</evidence>
<feature type="transmembrane region" description="Helical" evidence="7">
    <location>
        <begin position="277"/>
        <end position="298"/>
    </location>
</feature>
<evidence type="ECO:0000256" key="4">
    <source>
        <dbReference type="ARBA" id="ARBA00022692"/>
    </source>
</evidence>
<keyword evidence="5 7" id="KW-1133">Transmembrane helix</keyword>
<feature type="transmembrane region" description="Helical" evidence="7">
    <location>
        <begin position="540"/>
        <end position="564"/>
    </location>
</feature>
<evidence type="ECO:0000256" key="3">
    <source>
        <dbReference type="ARBA" id="ARBA00022475"/>
    </source>
</evidence>